<proteinExistence type="predicted"/>
<protein>
    <recommendedName>
        <fullName evidence="4">DDT domain-containing protein</fullName>
    </recommendedName>
</protein>
<dbReference type="Pfam" id="PF15613">
    <property type="entry name" value="WSD"/>
    <property type="match status" value="1"/>
</dbReference>
<dbReference type="Proteomes" id="UP000595140">
    <property type="component" value="Unassembled WGS sequence"/>
</dbReference>
<dbReference type="InterPro" id="IPR044977">
    <property type="entry name" value="RLT1-3"/>
</dbReference>
<feature type="compositionally biased region" description="Basic residues" evidence="3">
    <location>
        <begin position="229"/>
        <end position="240"/>
    </location>
</feature>
<evidence type="ECO:0000313" key="5">
    <source>
        <dbReference type="EMBL" id="VFQ96509.1"/>
    </source>
</evidence>
<keyword evidence="6" id="KW-1185">Reference proteome</keyword>
<dbReference type="SMART" id="SM00571">
    <property type="entry name" value="DDT"/>
    <property type="match status" value="1"/>
</dbReference>
<reference evidence="5 6" key="1">
    <citation type="submission" date="2018-04" db="EMBL/GenBank/DDBJ databases">
        <authorList>
            <person name="Vogel A."/>
        </authorList>
    </citation>
    <scope>NUCLEOTIDE SEQUENCE [LARGE SCALE GENOMIC DNA]</scope>
</reference>
<gene>
    <name evidence="5" type="ORF">CCAM_LOCUS38285</name>
</gene>
<feature type="domain" description="DDT" evidence="4">
    <location>
        <begin position="337"/>
        <end position="396"/>
    </location>
</feature>
<dbReference type="InterPro" id="IPR028941">
    <property type="entry name" value="WHIM2_dom"/>
</dbReference>
<dbReference type="GO" id="GO:0006357">
    <property type="term" value="P:regulation of transcription by RNA polymerase II"/>
    <property type="evidence" value="ECO:0007669"/>
    <property type="project" value="InterPro"/>
</dbReference>
<keyword evidence="2" id="KW-0539">Nucleus</keyword>
<name>A0A484N6K3_9ASTE</name>
<feature type="region of interest" description="Disordered" evidence="3">
    <location>
        <begin position="223"/>
        <end position="261"/>
    </location>
</feature>
<dbReference type="InterPro" id="IPR018501">
    <property type="entry name" value="DDT_dom"/>
</dbReference>
<dbReference type="InterPro" id="IPR028942">
    <property type="entry name" value="WHIM1_dom"/>
</dbReference>
<comment type="subcellular location">
    <subcellularLocation>
        <location evidence="1">Nucleus</location>
    </subcellularLocation>
</comment>
<dbReference type="Pfam" id="PF02791">
    <property type="entry name" value="DDT"/>
    <property type="match status" value="1"/>
</dbReference>
<accession>A0A484N6K3</accession>
<dbReference type="Pfam" id="PF15612">
    <property type="entry name" value="WHIM1"/>
    <property type="match status" value="1"/>
</dbReference>
<dbReference type="PANTHER" id="PTHR36968:SF8">
    <property type="entry name" value="HOMEOBOX-DDT DOMAIN PROTEIN RLT3 ISOFORM X1"/>
    <property type="match status" value="1"/>
</dbReference>
<dbReference type="AlphaFoldDB" id="A0A484N6K3"/>
<organism evidence="5 6">
    <name type="scientific">Cuscuta campestris</name>
    <dbReference type="NCBI Taxonomy" id="132261"/>
    <lineage>
        <taxon>Eukaryota</taxon>
        <taxon>Viridiplantae</taxon>
        <taxon>Streptophyta</taxon>
        <taxon>Embryophyta</taxon>
        <taxon>Tracheophyta</taxon>
        <taxon>Spermatophyta</taxon>
        <taxon>Magnoliopsida</taxon>
        <taxon>eudicotyledons</taxon>
        <taxon>Gunneridae</taxon>
        <taxon>Pentapetalae</taxon>
        <taxon>asterids</taxon>
        <taxon>lamiids</taxon>
        <taxon>Solanales</taxon>
        <taxon>Convolvulaceae</taxon>
        <taxon>Cuscuteae</taxon>
        <taxon>Cuscuta</taxon>
        <taxon>Cuscuta subgen. Grammica</taxon>
        <taxon>Cuscuta sect. Cleistogrammica</taxon>
    </lineage>
</organism>
<dbReference type="GO" id="GO:0005634">
    <property type="term" value="C:nucleus"/>
    <property type="evidence" value="ECO:0007669"/>
    <property type="project" value="UniProtKB-SubCell"/>
</dbReference>
<feature type="compositionally biased region" description="Polar residues" evidence="3">
    <location>
        <begin position="9"/>
        <end position="24"/>
    </location>
</feature>
<evidence type="ECO:0000313" key="6">
    <source>
        <dbReference type="Proteomes" id="UP000595140"/>
    </source>
</evidence>
<dbReference type="EMBL" id="OOIL02006049">
    <property type="protein sequence ID" value="VFQ96509.1"/>
    <property type="molecule type" value="Genomic_DNA"/>
</dbReference>
<dbReference type="PROSITE" id="PS50827">
    <property type="entry name" value="DDT"/>
    <property type="match status" value="1"/>
</dbReference>
<feature type="region of interest" description="Disordered" evidence="3">
    <location>
        <begin position="1"/>
        <end position="25"/>
    </location>
</feature>
<dbReference type="OrthoDB" id="6159439at2759"/>
<sequence length="1110" mass="124006">MAAKKKTQNRNGKNSSGKRSSQQCGVGKGVICTKNANTRKRKSTQQIFMNENDYRRRLQEVLHSPEYIFSKYFRRDGPPLGDEFDSIPEHAFLHCNKDATNSHSICREDRKAQKRRKVLTTAISEGHVCGELNTSFPRKKSVTGKDLIITKKGISTNKHGIGKGLMNVRSVLAKRHGIGKGLMTVWRATNPDSAAFPTYVALCERDREKTKLQQRQSILKRLTNNSQDKRKHALKSRKLQMKAQNASRRKQPRRGKCELALDGERNEDNDQFALLMDDEELELKELQTGPNPLTCCTHFTGNGLHGCSLCKGMLAKFPPDTVRMKLPLCIQPWNSSPELARKLFKIFHFICTYALITDISSFTLDEFACAFHDKESLLLGQVHVALLRLLLSDVEMQLGSGINCHSSKNFHFLDLVHSVEHNNSVLKVWLSSLNALTWIEVLRQVLTASGFGSQCSTVHKGAVNKEGTLMAKYGIAPGTMKGELFSILLVQGNKGMKIPELAKLQSIVELNPIATTNELEDLISSTLSSDITLFEKISSSGYRLRINPNVSPYRLEAKVDDDSDISSDYCSGDDSDIDCLTSSPFKSRRMNHHINKTLTVCTEIDESHTGEPWVVGLMEGEYSNLSLEEKLNVLSALVDLLSSASGLRVEDSVTTAANFGPVANNYGSGAKIKRSTAKPGSLLRQVGGYSSWHSEKNMSVASALYPVDSLAVISTSFKKDNKTEVDGGDDLHPMQSIFLGSDRRYNQYWIFLGPCDDIDPGHRRIYFESSEDGHWEVIDTEEALGTLLSALDCRGAREARLLASLEKRETALSQAMLAVLNSERARQTVLSNQCEMSVSREDSSSSAVSDVDNVSHAEVQNGHISAIYSAAHLGRKEPRRDKWSLSQAFDTWIWKSFYSSFSAVKHGKRSYLDSLARCEGCHDLYWRDEKHCIICHTTFELDFDLEERYVIHAATCGVSVDTNKFPLDKMLSSQLQSLKAAIYAIESVMPRDALAGSWPESVHNLWAKRLRRASTLTEVFQVLADFVNVINEEWVYQFIHDGENSVREELLATFPTIPQTVSAVALWLVKLDKLIALYMESSASNNAIELNAKSKGKLVQCPPVQCINYS</sequence>
<dbReference type="PANTHER" id="PTHR36968">
    <property type="entry name" value="HOMEOBOX-DDT DOMAIN PROTEIN RLT2"/>
    <property type="match status" value="1"/>
</dbReference>
<evidence type="ECO:0000256" key="3">
    <source>
        <dbReference type="SAM" id="MobiDB-lite"/>
    </source>
</evidence>
<evidence type="ECO:0000256" key="2">
    <source>
        <dbReference type="ARBA" id="ARBA00023242"/>
    </source>
</evidence>
<evidence type="ECO:0000256" key="1">
    <source>
        <dbReference type="ARBA" id="ARBA00004123"/>
    </source>
</evidence>
<evidence type="ECO:0000259" key="4">
    <source>
        <dbReference type="PROSITE" id="PS50827"/>
    </source>
</evidence>